<dbReference type="RefSeq" id="WP_190103102.1">
    <property type="nucleotide sequence ID" value="NZ_BMUH01000004.1"/>
</dbReference>
<proteinExistence type="predicted"/>
<evidence type="ECO:0000313" key="1">
    <source>
        <dbReference type="EMBL" id="UZX19567.1"/>
    </source>
</evidence>
<keyword evidence="2" id="KW-1185">Reference proteome</keyword>
<reference evidence="1" key="1">
    <citation type="submission" date="2021-09" db="EMBL/GenBank/DDBJ databases">
        <title>Complete genome sequence and metabolic characterization of Streptomyces tanashiensis DSM 731 the producer of antibacterial Kalafungin and diverse secondary metabolites.</title>
        <authorList>
            <person name="Abbasi M.N."/>
            <person name="Anwar M.N."/>
            <person name="Alam K."/>
            <person name="Shoaib M."/>
            <person name="Lin Z."/>
            <person name="Hayat M."/>
            <person name="Ali M.I."/>
            <person name="Malik H.M.T."/>
            <person name="Ahmed I."/>
            <person name="Li A."/>
            <person name="Hailong Wang H."/>
            <person name="Zhang Y."/>
        </authorList>
    </citation>
    <scope>NUCLEOTIDE SEQUENCE</scope>
    <source>
        <strain evidence="1">Kala</strain>
    </source>
</reference>
<organism evidence="1 2">
    <name type="scientific">Streptomyces tanashiensis</name>
    <dbReference type="NCBI Taxonomy" id="67367"/>
    <lineage>
        <taxon>Bacteria</taxon>
        <taxon>Bacillati</taxon>
        <taxon>Actinomycetota</taxon>
        <taxon>Actinomycetes</taxon>
        <taxon>Kitasatosporales</taxon>
        <taxon>Streptomycetaceae</taxon>
        <taxon>Streptomyces</taxon>
    </lineage>
</organism>
<evidence type="ECO:0000313" key="2">
    <source>
        <dbReference type="Proteomes" id="UP001164506"/>
    </source>
</evidence>
<name>A0ABY6QQI3_9ACTN</name>
<dbReference type="EMBL" id="CP084204">
    <property type="protein sequence ID" value="UZX19567.1"/>
    <property type="molecule type" value="Genomic_DNA"/>
</dbReference>
<accession>A0ABY6QQI3</accession>
<dbReference type="GeneID" id="95598160"/>
<gene>
    <name evidence="1" type="ORF">LDH80_01920</name>
</gene>
<protein>
    <submittedName>
        <fullName evidence="1">Uncharacterized protein</fullName>
    </submittedName>
</protein>
<sequence length="62" mass="7004">MTASLDEYRARLLTRPQSKFTHLIDEEFRAGLALVEAAVRDGAPTEPRPVVERHDVAVFVRV</sequence>
<dbReference type="Proteomes" id="UP001164506">
    <property type="component" value="Chromosome"/>
</dbReference>